<name>A0ABN1J1G4_9CLOT</name>
<evidence type="ECO:0000256" key="6">
    <source>
        <dbReference type="RuleBase" id="RU365089"/>
    </source>
</evidence>
<gene>
    <name evidence="7" type="ORF">GCM10008905_21740</name>
</gene>
<keyword evidence="4 6" id="KW-0238">DNA-binding</keyword>
<organism evidence="7 8">
    <name type="scientific">Clostridium malenominatum</name>
    <dbReference type="NCBI Taxonomy" id="1539"/>
    <lineage>
        <taxon>Bacteria</taxon>
        <taxon>Bacillati</taxon>
        <taxon>Bacillota</taxon>
        <taxon>Clostridia</taxon>
        <taxon>Eubacteriales</taxon>
        <taxon>Clostridiaceae</taxon>
        <taxon>Clostridium</taxon>
    </lineage>
</organism>
<dbReference type="PANTHER" id="PTHR33217:SF8">
    <property type="entry name" value="MUTATOR FAMILY TRANSPOSASE"/>
    <property type="match status" value="1"/>
</dbReference>
<keyword evidence="5 6" id="KW-0233">DNA recombination</keyword>
<keyword evidence="3 6" id="KW-0815">Transposition</keyword>
<keyword evidence="6" id="KW-0814">Transposable element</keyword>
<protein>
    <recommendedName>
        <fullName evidence="6">Mutator family transposase</fullName>
    </recommendedName>
</protein>
<reference evidence="7 8" key="1">
    <citation type="journal article" date="2019" name="Int. J. Syst. Evol. Microbiol.">
        <title>The Global Catalogue of Microorganisms (GCM) 10K type strain sequencing project: providing services to taxonomists for standard genome sequencing and annotation.</title>
        <authorList>
            <consortium name="The Broad Institute Genomics Platform"/>
            <consortium name="The Broad Institute Genome Sequencing Center for Infectious Disease"/>
            <person name="Wu L."/>
            <person name="Ma J."/>
        </authorList>
    </citation>
    <scope>NUCLEOTIDE SEQUENCE [LARGE SCALE GENOMIC DNA]</scope>
    <source>
        <strain evidence="7 8">JCM 1405</strain>
    </source>
</reference>
<evidence type="ECO:0000256" key="1">
    <source>
        <dbReference type="ARBA" id="ARBA00002190"/>
    </source>
</evidence>
<proteinExistence type="inferred from homology"/>
<dbReference type="InterPro" id="IPR001207">
    <property type="entry name" value="Transposase_mutator"/>
</dbReference>
<accession>A0ABN1J1G4</accession>
<dbReference type="Pfam" id="PF00872">
    <property type="entry name" value="Transposase_mut"/>
    <property type="match status" value="1"/>
</dbReference>
<dbReference type="EMBL" id="BAAACF010000001">
    <property type="protein sequence ID" value="GAA0725800.1"/>
    <property type="molecule type" value="Genomic_DNA"/>
</dbReference>
<comment type="similarity">
    <text evidence="2 6">Belongs to the transposase mutator family.</text>
</comment>
<keyword evidence="8" id="KW-1185">Reference proteome</keyword>
<evidence type="ECO:0000313" key="8">
    <source>
        <dbReference type="Proteomes" id="UP001500339"/>
    </source>
</evidence>
<evidence type="ECO:0000256" key="3">
    <source>
        <dbReference type="ARBA" id="ARBA00022578"/>
    </source>
</evidence>
<evidence type="ECO:0000256" key="4">
    <source>
        <dbReference type="ARBA" id="ARBA00023125"/>
    </source>
</evidence>
<dbReference type="PANTHER" id="PTHR33217">
    <property type="entry name" value="TRANSPOSASE FOR INSERTION SEQUENCE ELEMENT IS1081"/>
    <property type="match status" value="1"/>
</dbReference>
<comment type="caution">
    <text evidence="7">The sequence shown here is derived from an EMBL/GenBank/DDBJ whole genome shotgun (WGS) entry which is preliminary data.</text>
</comment>
<evidence type="ECO:0000256" key="5">
    <source>
        <dbReference type="ARBA" id="ARBA00023172"/>
    </source>
</evidence>
<dbReference type="Proteomes" id="UP001500339">
    <property type="component" value="Unassembled WGS sequence"/>
</dbReference>
<evidence type="ECO:0000313" key="7">
    <source>
        <dbReference type="EMBL" id="GAA0725800.1"/>
    </source>
</evidence>
<sequence length="55" mass="6018">MQGYKEVLGIWVGENGSAKYWLSVLTDLKNRGVKDIFIASIDGLTGFKDAIKAIS</sequence>
<evidence type="ECO:0000256" key="2">
    <source>
        <dbReference type="ARBA" id="ARBA00010961"/>
    </source>
</evidence>
<comment type="function">
    <text evidence="1 6">Required for the transposition of the insertion element.</text>
</comment>